<feature type="transmembrane region" description="Helical" evidence="13">
    <location>
        <begin position="164"/>
        <end position="183"/>
    </location>
</feature>
<accession>A0A9Q8YB48</accession>
<gene>
    <name evidence="15" type="ORF">NE863_26260</name>
</gene>
<evidence type="ECO:0000256" key="1">
    <source>
        <dbReference type="ARBA" id="ARBA00000085"/>
    </source>
</evidence>
<evidence type="ECO:0000256" key="7">
    <source>
        <dbReference type="ARBA" id="ARBA00022741"/>
    </source>
</evidence>
<dbReference type="SMART" id="SM00387">
    <property type="entry name" value="HATPase_c"/>
    <property type="match status" value="1"/>
</dbReference>
<reference evidence="15" key="1">
    <citation type="submission" date="2022-06" db="EMBL/GenBank/DDBJ databases">
        <title>Physiological and biochemical characterization and genomic elucidation of a strain of the genus Ensifer adhaerens M8 that combines arsenic oxidation and chromium reduction.</title>
        <authorList>
            <person name="Li X."/>
            <person name="Yu c."/>
        </authorList>
    </citation>
    <scope>NUCLEOTIDE SEQUENCE</scope>
    <source>
        <strain evidence="15">M8</strain>
        <plasmid evidence="15">pA</plasmid>
    </source>
</reference>
<dbReference type="InterPro" id="IPR013727">
    <property type="entry name" value="2CSK_N"/>
</dbReference>
<evidence type="ECO:0000256" key="6">
    <source>
        <dbReference type="ARBA" id="ARBA00022692"/>
    </source>
</evidence>
<dbReference type="CDD" id="cd00075">
    <property type="entry name" value="HATPase"/>
    <property type="match status" value="1"/>
</dbReference>
<proteinExistence type="predicted"/>
<evidence type="ECO:0000256" key="13">
    <source>
        <dbReference type="SAM" id="Phobius"/>
    </source>
</evidence>
<keyword evidence="10 13" id="KW-1133">Transmembrane helix</keyword>
<dbReference type="GO" id="GO:0005524">
    <property type="term" value="F:ATP binding"/>
    <property type="evidence" value="ECO:0007669"/>
    <property type="project" value="UniProtKB-KW"/>
</dbReference>
<dbReference type="PANTHER" id="PTHR45436">
    <property type="entry name" value="SENSOR HISTIDINE KINASE YKOH"/>
    <property type="match status" value="1"/>
</dbReference>
<evidence type="ECO:0000256" key="4">
    <source>
        <dbReference type="ARBA" id="ARBA00022553"/>
    </source>
</evidence>
<name>A0A9Q8YB48_ENSAD</name>
<dbReference type="CDD" id="cd00082">
    <property type="entry name" value="HisKA"/>
    <property type="match status" value="1"/>
</dbReference>
<evidence type="ECO:0000256" key="9">
    <source>
        <dbReference type="ARBA" id="ARBA00022840"/>
    </source>
</evidence>
<dbReference type="InterPro" id="IPR036890">
    <property type="entry name" value="HATPase_C_sf"/>
</dbReference>
<keyword evidence="15" id="KW-0614">Plasmid</keyword>
<dbReference type="GO" id="GO:0000155">
    <property type="term" value="F:phosphorelay sensor kinase activity"/>
    <property type="evidence" value="ECO:0007669"/>
    <property type="project" value="InterPro"/>
</dbReference>
<evidence type="ECO:0000256" key="2">
    <source>
        <dbReference type="ARBA" id="ARBA00004141"/>
    </source>
</evidence>
<dbReference type="EMBL" id="CP098808">
    <property type="protein sequence ID" value="USJ25965.1"/>
    <property type="molecule type" value="Genomic_DNA"/>
</dbReference>
<dbReference type="EC" id="2.7.13.3" evidence="3"/>
<dbReference type="PROSITE" id="PS50109">
    <property type="entry name" value="HIS_KIN"/>
    <property type="match status" value="1"/>
</dbReference>
<dbReference type="InterPro" id="IPR003661">
    <property type="entry name" value="HisK_dim/P_dom"/>
</dbReference>
<dbReference type="InterPro" id="IPR003594">
    <property type="entry name" value="HATPase_dom"/>
</dbReference>
<sequence length="457" mass="49471">MQSLRARLFAILLITTGLLWLSATVWIFLSTRAEVERVLDARLMEAARMVNSLIVSPDMMKEEGDTHANRPAQSAIRIPLLEHPHYDRQLSCQIWSLDGTLIGKSDSAPDTTLAPHAMGFSETVINGETWRVFAVENASLGVRVLVGDNLRIRDRLVNDLVKGLLLPALLIIPLLAVLIWLCVGRGLAPLRKLAGDLAAREASDLHAIEDTGTTREISPVLKSLNGLFARVAGAREREQNFIAFAAHELRTPLAGLKTQAQVALASDDGEIREKALGQIVAGVDRTGKLVRQLLDIASVEATESGRPAAGFDVGEMLTSLRTELAGQARRVDVVVDGAMSGLRINMDPDLFRLAARNLLENAINHSPPGAMVSCHAEIRGQHLVIAIDDEGPGIPEEEMPRVTERFFRGRFKAAAGSGLGLSIVERALDRTGAELELRNRPTGGLSARIVLSQALAP</sequence>
<keyword evidence="6 13" id="KW-0812">Transmembrane</keyword>
<evidence type="ECO:0000256" key="10">
    <source>
        <dbReference type="ARBA" id="ARBA00022989"/>
    </source>
</evidence>
<protein>
    <recommendedName>
        <fullName evidence="3">histidine kinase</fullName>
        <ecNumber evidence="3">2.7.13.3</ecNumber>
    </recommendedName>
</protein>
<dbReference type="Pfam" id="PF02518">
    <property type="entry name" value="HATPase_c"/>
    <property type="match status" value="1"/>
</dbReference>
<dbReference type="RefSeq" id="WP_060581075.1">
    <property type="nucleotide sequence ID" value="NZ_CP098808.1"/>
</dbReference>
<comment type="catalytic activity">
    <reaction evidence="1">
        <text>ATP + protein L-histidine = ADP + protein N-phospho-L-histidine.</text>
        <dbReference type="EC" id="2.7.13.3"/>
    </reaction>
</comment>
<evidence type="ECO:0000313" key="16">
    <source>
        <dbReference type="Proteomes" id="UP001055460"/>
    </source>
</evidence>
<feature type="domain" description="Histidine kinase" evidence="14">
    <location>
        <begin position="244"/>
        <end position="455"/>
    </location>
</feature>
<evidence type="ECO:0000256" key="5">
    <source>
        <dbReference type="ARBA" id="ARBA00022679"/>
    </source>
</evidence>
<dbReference type="InterPro" id="IPR004358">
    <property type="entry name" value="Sig_transdc_His_kin-like_C"/>
</dbReference>
<dbReference type="Pfam" id="PF08521">
    <property type="entry name" value="2CSK_N"/>
    <property type="match status" value="1"/>
</dbReference>
<evidence type="ECO:0000256" key="12">
    <source>
        <dbReference type="ARBA" id="ARBA00023136"/>
    </source>
</evidence>
<keyword evidence="5" id="KW-0808">Transferase</keyword>
<keyword evidence="11" id="KW-0902">Two-component regulatory system</keyword>
<evidence type="ECO:0000313" key="15">
    <source>
        <dbReference type="EMBL" id="USJ25965.1"/>
    </source>
</evidence>
<comment type="subcellular location">
    <subcellularLocation>
        <location evidence="2">Membrane</location>
        <topology evidence="2">Multi-pass membrane protein</topology>
    </subcellularLocation>
</comment>
<feature type="transmembrane region" description="Helical" evidence="13">
    <location>
        <begin position="7"/>
        <end position="29"/>
    </location>
</feature>
<dbReference type="InterPro" id="IPR005467">
    <property type="entry name" value="His_kinase_dom"/>
</dbReference>
<dbReference type="InterPro" id="IPR050428">
    <property type="entry name" value="TCS_sensor_his_kinase"/>
</dbReference>
<dbReference type="Gene3D" id="3.30.565.10">
    <property type="entry name" value="Histidine kinase-like ATPase, C-terminal domain"/>
    <property type="match status" value="1"/>
</dbReference>
<keyword evidence="4" id="KW-0597">Phosphoprotein</keyword>
<keyword evidence="8 15" id="KW-0418">Kinase</keyword>
<dbReference type="InterPro" id="IPR036097">
    <property type="entry name" value="HisK_dim/P_sf"/>
</dbReference>
<organism evidence="15 16">
    <name type="scientific">Ensifer adhaerens</name>
    <name type="common">Sinorhizobium morelense</name>
    <dbReference type="NCBI Taxonomy" id="106592"/>
    <lineage>
        <taxon>Bacteria</taxon>
        <taxon>Pseudomonadati</taxon>
        <taxon>Pseudomonadota</taxon>
        <taxon>Alphaproteobacteria</taxon>
        <taxon>Hyphomicrobiales</taxon>
        <taxon>Rhizobiaceae</taxon>
        <taxon>Sinorhizobium/Ensifer group</taxon>
        <taxon>Ensifer</taxon>
    </lineage>
</organism>
<dbReference type="Pfam" id="PF00512">
    <property type="entry name" value="HisKA"/>
    <property type="match status" value="1"/>
</dbReference>
<keyword evidence="9" id="KW-0067">ATP-binding</keyword>
<dbReference type="AlphaFoldDB" id="A0A9Q8YB48"/>
<dbReference type="GO" id="GO:0005886">
    <property type="term" value="C:plasma membrane"/>
    <property type="evidence" value="ECO:0007669"/>
    <property type="project" value="TreeGrafter"/>
</dbReference>
<keyword evidence="12 13" id="KW-0472">Membrane</keyword>
<keyword evidence="7" id="KW-0547">Nucleotide-binding</keyword>
<dbReference type="PANTHER" id="PTHR45436:SF14">
    <property type="entry name" value="SENSOR PROTEIN QSEC"/>
    <property type="match status" value="1"/>
</dbReference>
<evidence type="ECO:0000256" key="8">
    <source>
        <dbReference type="ARBA" id="ARBA00022777"/>
    </source>
</evidence>
<dbReference type="SUPFAM" id="SSF47384">
    <property type="entry name" value="Homodimeric domain of signal transducing histidine kinase"/>
    <property type="match status" value="1"/>
</dbReference>
<dbReference type="Proteomes" id="UP001055460">
    <property type="component" value="Plasmid pA"/>
</dbReference>
<dbReference type="Gene3D" id="1.10.287.130">
    <property type="match status" value="1"/>
</dbReference>
<geneLocation type="plasmid" evidence="15 16">
    <name>pA</name>
</geneLocation>
<evidence type="ECO:0000256" key="11">
    <source>
        <dbReference type="ARBA" id="ARBA00023012"/>
    </source>
</evidence>
<evidence type="ECO:0000259" key="14">
    <source>
        <dbReference type="PROSITE" id="PS50109"/>
    </source>
</evidence>
<dbReference type="PRINTS" id="PR00344">
    <property type="entry name" value="BCTRLSENSOR"/>
</dbReference>
<dbReference type="SUPFAM" id="SSF55874">
    <property type="entry name" value="ATPase domain of HSP90 chaperone/DNA topoisomerase II/histidine kinase"/>
    <property type="match status" value="1"/>
</dbReference>
<dbReference type="SMART" id="SM00388">
    <property type="entry name" value="HisKA"/>
    <property type="match status" value="1"/>
</dbReference>
<evidence type="ECO:0000256" key="3">
    <source>
        <dbReference type="ARBA" id="ARBA00012438"/>
    </source>
</evidence>